<gene>
    <name evidence="3" type="ORF">EV194_10473</name>
</gene>
<dbReference type="PANTHER" id="PTHR45947">
    <property type="entry name" value="SULFOQUINOVOSYL TRANSFERASE SQD2"/>
    <property type="match status" value="1"/>
</dbReference>
<dbReference type="Gene3D" id="3.40.50.2000">
    <property type="entry name" value="Glycogen Phosphorylase B"/>
    <property type="match status" value="2"/>
</dbReference>
<feature type="domain" description="Glycosyl transferase family 1" evidence="1">
    <location>
        <begin position="185"/>
        <end position="345"/>
    </location>
</feature>
<dbReference type="PANTHER" id="PTHR45947:SF3">
    <property type="entry name" value="SULFOQUINOVOSYL TRANSFERASE SQD2"/>
    <property type="match status" value="1"/>
</dbReference>
<comment type="caution">
    <text evidence="3">The sequence shown here is derived from an EMBL/GenBank/DDBJ whole genome shotgun (WGS) entry which is preliminary data.</text>
</comment>
<sequence>MAKKKRVVITVINNLVTDNRVAKLAGSLDQRGYDVLLIGRRWPDAKIPDGRKGQHYRFSCPVNKGPFFYIYYNIALFWILLFKKSDHIVSVDLDTLSACRLAGFLKRVPVVFDSHEYMPETPEVKIRPFIQYIWLFLEKLLLPGVKKGFTVSRGLQDIYRSRYNKEFFLLRNVPYAPDTISEIRPVSDSPIVYYQGALNIGRGLEASILAMKHLPHYKLIIAGSGDIDYELRQLVINENLERQVEFLGWLPFEELSKHATNAHVGLCLLENMGLNYYHSLPNRIFDYPAMGLPVIATGFPDIREIVEKYKTGILLNTMEPKEIAEAIKIACESVDLRNEWRESLKKATQHLNWKCEEMVLNEFFPAITKND</sequence>
<keyword evidence="3" id="KW-0808">Transferase</keyword>
<dbReference type="OrthoDB" id="9813214at2"/>
<dbReference type="EMBL" id="SLWK01000004">
    <property type="protein sequence ID" value="TCO08762.1"/>
    <property type="molecule type" value="Genomic_DNA"/>
</dbReference>
<dbReference type="InterPro" id="IPR050194">
    <property type="entry name" value="Glycosyltransferase_grp1"/>
</dbReference>
<reference evidence="3 4" key="1">
    <citation type="submission" date="2019-03" db="EMBL/GenBank/DDBJ databases">
        <title>Genomic Encyclopedia of Type Strains, Phase IV (KMG-IV): sequencing the most valuable type-strain genomes for metagenomic binning, comparative biology and taxonomic classification.</title>
        <authorList>
            <person name="Goeker M."/>
        </authorList>
    </citation>
    <scope>NUCLEOTIDE SEQUENCE [LARGE SCALE GENOMIC DNA]</scope>
    <source>
        <strain evidence="3 4">DSM 24179</strain>
    </source>
</reference>
<name>A0A4R2GJ75_9BACT</name>
<dbReference type="AlphaFoldDB" id="A0A4R2GJ75"/>
<evidence type="ECO:0000259" key="1">
    <source>
        <dbReference type="Pfam" id="PF00534"/>
    </source>
</evidence>
<dbReference type="Pfam" id="PF13439">
    <property type="entry name" value="Glyco_transf_4"/>
    <property type="match status" value="1"/>
</dbReference>
<dbReference type="RefSeq" id="WP_132433350.1">
    <property type="nucleotide sequence ID" value="NZ_SLWK01000004.1"/>
</dbReference>
<feature type="domain" description="Glycosyltransferase subfamily 4-like N-terminal" evidence="2">
    <location>
        <begin position="20"/>
        <end position="164"/>
    </location>
</feature>
<dbReference type="GO" id="GO:0016757">
    <property type="term" value="F:glycosyltransferase activity"/>
    <property type="evidence" value="ECO:0007669"/>
    <property type="project" value="InterPro"/>
</dbReference>
<evidence type="ECO:0000259" key="2">
    <source>
        <dbReference type="Pfam" id="PF13439"/>
    </source>
</evidence>
<organism evidence="3 4">
    <name type="scientific">Natronoflexus pectinivorans</name>
    <dbReference type="NCBI Taxonomy" id="682526"/>
    <lineage>
        <taxon>Bacteria</taxon>
        <taxon>Pseudomonadati</taxon>
        <taxon>Bacteroidota</taxon>
        <taxon>Bacteroidia</taxon>
        <taxon>Marinilabiliales</taxon>
        <taxon>Marinilabiliaceae</taxon>
        <taxon>Natronoflexus</taxon>
    </lineage>
</organism>
<dbReference type="SUPFAM" id="SSF53756">
    <property type="entry name" value="UDP-Glycosyltransferase/glycogen phosphorylase"/>
    <property type="match status" value="1"/>
</dbReference>
<proteinExistence type="predicted"/>
<evidence type="ECO:0000313" key="3">
    <source>
        <dbReference type="EMBL" id="TCO08762.1"/>
    </source>
</evidence>
<dbReference type="InterPro" id="IPR028098">
    <property type="entry name" value="Glyco_trans_4-like_N"/>
</dbReference>
<evidence type="ECO:0000313" key="4">
    <source>
        <dbReference type="Proteomes" id="UP000295221"/>
    </source>
</evidence>
<protein>
    <submittedName>
        <fullName evidence="3">Glycosyltransferase involved in cell wall biosynthesis</fullName>
    </submittedName>
</protein>
<dbReference type="InterPro" id="IPR001296">
    <property type="entry name" value="Glyco_trans_1"/>
</dbReference>
<accession>A0A4R2GJ75</accession>
<keyword evidence="4" id="KW-1185">Reference proteome</keyword>
<dbReference type="Proteomes" id="UP000295221">
    <property type="component" value="Unassembled WGS sequence"/>
</dbReference>
<dbReference type="Pfam" id="PF00534">
    <property type="entry name" value="Glycos_transf_1"/>
    <property type="match status" value="1"/>
</dbReference>